<gene>
    <name evidence="1" type="ORF">ACI1P1_23790</name>
</gene>
<keyword evidence="1" id="KW-0032">Aminotransferase</keyword>
<keyword evidence="1" id="KW-0808">Transferase</keyword>
<comment type="caution">
    <text evidence="1">The sequence shown here is derived from an EMBL/GenBank/DDBJ whole genome shotgun (WGS) entry which is preliminary data.</text>
</comment>
<evidence type="ECO:0000313" key="1">
    <source>
        <dbReference type="EMBL" id="MFM9331321.1"/>
    </source>
</evidence>
<dbReference type="Proteomes" id="UP001631969">
    <property type="component" value="Unassembled WGS sequence"/>
</dbReference>
<proteinExistence type="predicted"/>
<keyword evidence="2" id="KW-1185">Reference proteome</keyword>
<sequence length="391" mass="42148">MKSLARGVGVLIYLDNAATSWPKPPQVTEAMVKCMQESAANPGRGGHQMAVQASRILFQTRVQLAKLFHIRNANDIAFAANTTEALNLAIKGYVKPGMHVISTTVEHNSIRRPLEYLVRKLGIEVTYLQTDRAGRIRLEELEKEIRPHTGLIAVTHSSNLLGTIQPVAEIGSICKRKGIRFLVDAAQSAGILPVDVENMNIDLLAFPGHKGLLGPQGTGGLYIHPDVELEPLHHGGTGSQSEAVDQPQVRPDRYESGTQNTPGIAGLGEGVKFVLREGVDAIHAKESRLVRRMMEGLMGIEGVELLGPEIGEPRTGIVAFRLADTDPSEVAFILDQSFQIAVRAGYHCTPLAHQSAGTTETGALRASVGYFSTDAEVDALIGAVKEIRQGL</sequence>
<protein>
    <submittedName>
        <fullName evidence="1">Aminotransferase class V-fold PLP-dependent enzyme</fullName>
    </submittedName>
</protein>
<evidence type="ECO:0000313" key="2">
    <source>
        <dbReference type="Proteomes" id="UP001631969"/>
    </source>
</evidence>
<name>A0ACC7P5U2_9BACL</name>
<dbReference type="EMBL" id="JBJURJ010000018">
    <property type="protein sequence ID" value="MFM9331321.1"/>
    <property type="molecule type" value="Genomic_DNA"/>
</dbReference>
<reference evidence="1" key="1">
    <citation type="submission" date="2024-12" db="EMBL/GenBank/DDBJ databases">
        <authorList>
            <person name="Wu N."/>
        </authorList>
    </citation>
    <scope>NUCLEOTIDE SEQUENCE</scope>
    <source>
        <strain evidence="1">P15</strain>
    </source>
</reference>
<accession>A0ACC7P5U2</accession>
<organism evidence="1 2">
    <name type="scientific">Paenibacillus mesotrionivorans</name>
    <dbReference type="NCBI Taxonomy" id="3160968"/>
    <lineage>
        <taxon>Bacteria</taxon>
        <taxon>Bacillati</taxon>
        <taxon>Bacillota</taxon>
        <taxon>Bacilli</taxon>
        <taxon>Bacillales</taxon>
        <taxon>Paenibacillaceae</taxon>
        <taxon>Paenibacillus</taxon>
    </lineage>
</organism>